<evidence type="ECO:0000313" key="2">
    <source>
        <dbReference type="Proteomes" id="UP000539642"/>
    </source>
</evidence>
<comment type="caution">
    <text evidence="1">The sequence shown here is derived from an EMBL/GenBank/DDBJ whole genome shotgun (WGS) entry which is preliminary data.</text>
</comment>
<dbReference type="Gene3D" id="3.30.450.20">
    <property type="entry name" value="PAS domain"/>
    <property type="match status" value="2"/>
</dbReference>
<protein>
    <recommendedName>
        <fullName evidence="3">Methyl-accepting chemotaxis protein</fullName>
    </recommendedName>
</protein>
<accession>A0A840V4J5</accession>
<sequence length="129" mass="14555">MKYPIRKTLLVVAGCAIVILVATFVNYRITQHVVERTVIAQQEEMAGKAVNTVEIWLNQQMKILEAAAAVSRANLSDDPQTFQLLDMAMQAGHFTDVYIGTPGGKLIDDARWTPPAHYDPRDRPWYRRG</sequence>
<evidence type="ECO:0008006" key="3">
    <source>
        <dbReference type="Google" id="ProtNLM"/>
    </source>
</evidence>
<gene>
    <name evidence="1" type="ORF">HNQ81_003475</name>
</gene>
<organism evidence="1 2">
    <name type="scientific">Desulfoprunum benzoelyticum</name>
    <dbReference type="NCBI Taxonomy" id="1506996"/>
    <lineage>
        <taxon>Bacteria</taxon>
        <taxon>Pseudomonadati</taxon>
        <taxon>Thermodesulfobacteriota</taxon>
        <taxon>Desulfobulbia</taxon>
        <taxon>Desulfobulbales</taxon>
        <taxon>Desulfobulbaceae</taxon>
        <taxon>Desulfoprunum</taxon>
    </lineage>
</organism>
<evidence type="ECO:0000313" key="1">
    <source>
        <dbReference type="EMBL" id="MBB5349718.1"/>
    </source>
</evidence>
<proteinExistence type="predicted"/>
<dbReference type="RefSeq" id="WP_183352573.1">
    <property type="nucleotide sequence ID" value="NZ_JACHEO010000037.1"/>
</dbReference>
<dbReference type="Proteomes" id="UP000539642">
    <property type="component" value="Unassembled WGS sequence"/>
</dbReference>
<dbReference type="EMBL" id="JACHEO010000037">
    <property type="protein sequence ID" value="MBB5349718.1"/>
    <property type="molecule type" value="Genomic_DNA"/>
</dbReference>
<dbReference type="AlphaFoldDB" id="A0A840V4J5"/>
<keyword evidence="2" id="KW-1185">Reference proteome</keyword>
<name>A0A840V4J5_9BACT</name>
<reference evidence="1 2" key="1">
    <citation type="submission" date="2020-08" db="EMBL/GenBank/DDBJ databases">
        <title>Genomic Encyclopedia of Type Strains, Phase IV (KMG-IV): sequencing the most valuable type-strain genomes for metagenomic binning, comparative biology and taxonomic classification.</title>
        <authorList>
            <person name="Goeker M."/>
        </authorList>
    </citation>
    <scope>NUCLEOTIDE SEQUENCE [LARGE SCALE GENOMIC DNA]</scope>
    <source>
        <strain evidence="1 2">DSM 28570</strain>
    </source>
</reference>